<comment type="caution">
    <text evidence="1">The sequence shown here is derived from an EMBL/GenBank/DDBJ whole genome shotgun (WGS) entry which is preliminary data.</text>
</comment>
<sequence>MSRPDPPSLAAPDPCPPLPWLPACLTCGHPLIAHGQRGCRADVDGLRCGCTRFTTSTPDTSEEPPCQ</sequence>
<dbReference type="Proteomes" id="UP001201873">
    <property type="component" value="Unassembled WGS sequence"/>
</dbReference>
<gene>
    <name evidence="1" type="ORF">MXD59_22790</name>
</gene>
<accession>A0ABT0K441</accession>
<dbReference type="EMBL" id="JALKFT010000037">
    <property type="protein sequence ID" value="MCK9878555.1"/>
    <property type="molecule type" value="Genomic_DNA"/>
</dbReference>
<keyword evidence="2" id="KW-1185">Reference proteome</keyword>
<evidence type="ECO:0000313" key="2">
    <source>
        <dbReference type="Proteomes" id="UP001201873"/>
    </source>
</evidence>
<reference evidence="1 2" key="1">
    <citation type="submission" date="2022-04" db="EMBL/GenBank/DDBJ databases">
        <title>Genome diversity in the genus Frankia.</title>
        <authorList>
            <person name="Carlos-Shanley C."/>
            <person name="Hahn D."/>
        </authorList>
    </citation>
    <scope>NUCLEOTIDE SEQUENCE [LARGE SCALE GENOMIC DNA]</scope>
    <source>
        <strain evidence="1 2">Ag45/Mut15</strain>
    </source>
</reference>
<organism evidence="1 2">
    <name type="scientific">Frankia umida</name>
    <dbReference type="NCBI Taxonomy" id="573489"/>
    <lineage>
        <taxon>Bacteria</taxon>
        <taxon>Bacillati</taxon>
        <taxon>Actinomycetota</taxon>
        <taxon>Actinomycetes</taxon>
        <taxon>Frankiales</taxon>
        <taxon>Frankiaceae</taxon>
        <taxon>Frankia</taxon>
    </lineage>
</organism>
<dbReference type="RefSeq" id="WP_248826644.1">
    <property type="nucleotide sequence ID" value="NZ_JALKFT010000037.1"/>
</dbReference>
<proteinExistence type="predicted"/>
<name>A0ABT0K441_9ACTN</name>
<evidence type="ECO:0000313" key="1">
    <source>
        <dbReference type="EMBL" id="MCK9878555.1"/>
    </source>
</evidence>
<protein>
    <submittedName>
        <fullName evidence="1">Uncharacterized protein</fullName>
    </submittedName>
</protein>